<keyword evidence="7" id="KW-1185">Reference proteome</keyword>
<dbReference type="GO" id="GO:0016874">
    <property type="term" value="F:ligase activity"/>
    <property type="evidence" value="ECO:0007669"/>
    <property type="project" value="UniProtKB-KW"/>
</dbReference>
<dbReference type="Pfam" id="PF13535">
    <property type="entry name" value="ATP-grasp_4"/>
    <property type="match status" value="1"/>
</dbReference>
<evidence type="ECO:0000313" key="7">
    <source>
        <dbReference type="Proteomes" id="UP000053260"/>
    </source>
</evidence>
<dbReference type="InterPro" id="IPR040570">
    <property type="entry name" value="LAL_C2"/>
</dbReference>
<dbReference type="InterPro" id="IPR041472">
    <property type="entry name" value="BL00235/CARNS1_N"/>
</dbReference>
<keyword evidence="2 4" id="KW-0547">Nucleotide-binding</keyword>
<dbReference type="STRING" id="909626.AQJ91_33975"/>
<dbReference type="GO" id="GO:0005524">
    <property type="term" value="F:ATP binding"/>
    <property type="evidence" value="ECO:0007669"/>
    <property type="project" value="UniProtKB-UniRule"/>
</dbReference>
<dbReference type="PANTHER" id="PTHR43585">
    <property type="entry name" value="FUMIPYRROLE BIOSYNTHESIS PROTEIN C"/>
    <property type="match status" value="1"/>
</dbReference>
<evidence type="ECO:0000256" key="3">
    <source>
        <dbReference type="ARBA" id="ARBA00022840"/>
    </source>
</evidence>
<dbReference type="EMBL" id="LMXB01000083">
    <property type="protein sequence ID" value="KUO16778.1"/>
    <property type="molecule type" value="Genomic_DNA"/>
</dbReference>
<evidence type="ECO:0000256" key="2">
    <source>
        <dbReference type="ARBA" id="ARBA00022741"/>
    </source>
</evidence>
<protein>
    <recommendedName>
        <fullName evidence="5">ATP-grasp domain-containing protein</fullName>
    </recommendedName>
</protein>
<dbReference type="Gene3D" id="3.40.50.20">
    <property type="match status" value="1"/>
</dbReference>
<dbReference type="PANTHER" id="PTHR43585:SF2">
    <property type="entry name" value="ATP-GRASP ENZYME FSQD"/>
    <property type="match status" value="1"/>
</dbReference>
<dbReference type="InterPro" id="IPR011761">
    <property type="entry name" value="ATP-grasp"/>
</dbReference>
<dbReference type="SMART" id="SM01209">
    <property type="entry name" value="GARS_A"/>
    <property type="match status" value="1"/>
</dbReference>
<evidence type="ECO:0000256" key="4">
    <source>
        <dbReference type="PROSITE-ProRule" id="PRU00409"/>
    </source>
</evidence>
<dbReference type="PROSITE" id="PS50975">
    <property type="entry name" value="ATP_GRASP"/>
    <property type="match status" value="1"/>
</dbReference>
<keyword evidence="3 4" id="KW-0067">ATP-binding</keyword>
<accession>A0A101UTX7</accession>
<dbReference type="Proteomes" id="UP000053260">
    <property type="component" value="Unassembled WGS sequence"/>
</dbReference>
<feature type="domain" description="ATP-grasp" evidence="5">
    <location>
        <begin position="139"/>
        <end position="338"/>
    </location>
</feature>
<evidence type="ECO:0000256" key="1">
    <source>
        <dbReference type="ARBA" id="ARBA00022598"/>
    </source>
</evidence>
<dbReference type="GO" id="GO:0046872">
    <property type="term" value="F:metal ion binding"/>
    <property type="evidence" value="ECO:0007669"/>
    <property type="project" value="InterPro"/>
</dbReference>
<dbReference type="Pfam" id="PF18603">
    <property type="entry name" value="LAL_C2"/>
    <property type="match status" value="1"/>
</dbReference>
<evidence type="ECO:0000259" key="5">
    <source>
        <dbReference type="PROSITE" id="PS50975"/>
    </source>
</evidence>
<sequence>MDEVRGKVRDTMHSQREGEAKVLAIVETGLHRFGAVAFHAARELGLETVFLTRDMELYAHAPAVLDAVRDARATVFTDTSAPDRVIAELRRLQASVGLRGVYSSTDYSMAVAAAAARALGLPGLDPQAALNARNKRRTRELCAKAGVPVPRWSVALTEREAVAAAREFGLPCVVKPMTEAGSLGVRLCRDEAALLAAFHAIADVPTDFRGQPREPGALVEEYLVGPEVSVESLTWGGRTVVLGVTDKVLGPHPYFVELGETFPSLLPPALVEECAAVAVAALDALGHDFGAAHVEVRLTADGPRLIEVNARMGGAQITRLVRESTGLDMPREIIRMHTGDTPELSFRTTAAAVSRYVTAPAAGRVEAVHGLDLARRVPGVLDVAVDAAPGDEARVPTDNVDVVGHVVTRAATSGEAVRMADAALGQIALQIGTSGA</sequence>
<organism evidence="6 7">
    <name type="scientific">Streptomyces dysideae</name>
    <dbReference type="NCBI Taxonomy" id="909626"/>
    <lineage>
        <taxon>Bacteria</taxon>
        <taxon>Bacillati</taxon>
        <taxon>Actinomycetota</taxon>
        <taxon>Actinomycetes</taxon>
        <taxon>Kitasatosporales</taxon>
        <taxon>Streptomycetaceae</taxon>
        <taxon>Streptomyces</taxon>
    </lineage>
</organism>
<dbReference type="InterPro" id="IPR052032">
    <property type="entry name" value="ATP-dep_AA_Ligase"/>
</dbReference>
<proteinExistence type="predicted"/>
<gene>
    <name evidence="6" type="ORF">AQJ91_33975</name>
</gene>
<comment type="caution">
    <text evidence="6">The sequence shown here is derived from an EMBL/GenBank/DDBJ whole genome shotgun (WGS) entry which is preliminary data.</text>
</comment>
<dbReference type="Gene3D" id="3.30.470.20">
    <property type="entry name" value="ATP-grasp fold, B domain"/>
    <property type="match status" value="1"/>
</dbReference>
<evidence type="ECO:0000313" key="6">
    <source>
        <dbReference type="EMBL" id="KUO16778.1"/>
    </source>
</evidence>
<dbReference type="SUPFAM" id="SSF56059">
    <property type="entry name" value="Glutathione synthetase ATP-binding domain-like"/>
    <property type="match status" value="1"/>
</dbReference>
<keyword evidence="1" id="KW-0436">Ligase</keyword>
<dbReference type="Pfam" id="PF18130">
    <property type="entry name" value="ATPgrasp_N"/>
    <property type="match status" value="1"/>
</dbReference>
<dbReference type="AlphaFoldDB" id="A0A101UTX7"/>
<reference evidence="6 7" key="1">
    <citation type="submission" date="2015-10" db="EMBL/GenBank/DDBJ databases">
        <title>Draft genome sequence of Streptomyces sp. RV15, isolated from a marine sponge.</title>
        <authorList>
            <person name="Ruckert C."/>
            <person name="Abdelmohsen U.R."/>
            <person name="Winkler A."/>
            <person name="Hentschel U."/>
            <person name="Kalinowski J."/>
            <person name="Kampfer P."/>
            <person name="Glaeser S."/>
        </authorList>
    </citation>
    <scope>NUCLEOTIDE SEQUENCE [LARGE SCALE GENOMIC DNA]</scope>
    <source>
        <strain evidence="6 7">RV15</strain>
    </source>
</reference>
<name>A0A101UTX7_9ACTN</name>